<accession>A0A3E0JV17</accession>
<evidence type="ECO:0000313" key="1">
    <source>
        <dbReference type="EMBL" id="REJ23799.1"/>
    </source>
</evidence>
<evidence type="ECO:0000313" key="2">
    <source>
        <dbReference type="Proteomes" id="UP000257014"/>
    </source>
</evidence>
<organism evidence="1 2">
    <name type="scientific">Caldibacillus debilis</name>
    <dbReference type="NCBI Taxonomy" id="301148"/>
    <lineage>
        <taxon>Bacteria</taxon>
        <taxon>Bacillati</taxon>
        <taxon>Bacillota</taxon>
        <taxon>Bacilli</taxon>
        <taxon>Bacillales</taxon>
        <taxon>Bacillaceae</taxon>
        <taxon>Caldibacillus</taxon>
    </lineage>
</organism>
<sequence length="88" mass="9826">MSRCVHPIVCPPKYVVNDRFVRRPVPVIHPVVRVNRINVVDVPRNIVRPFTKNVVVHHGFARPRYGGYPGFGGYSGFGGRGLFGPGIF</sequence>
<reference evidence="1 2" key="1">
    <citation type="submission" date="2018-03" db="EMBL/GenBank/DDBJ databases">
        <authorList>
            <person name="Keele B.F."/>
        </authorList>
    </citation>
    <scope>NUCLEOTIDE SEQUENCE [LARGE SCALE GENOMIC DNA]</scope>
    <source>
        <strain evidence="1">ZCTH4_d</strain>
    </source>
</reference>
<proteinExistence type="predicted"/>
<dbReference type="RefSeq" id="WP_081626223.1">
    <property type="nucleotide sequence ID" value="NZ_JBAIZG010000006.1"/>
</dbReference>
<name>A0A3E0JV17_9BACI</name>
<dbReference type="Proteomes" id="UP000257014">
    <property type="component" value="Unassembled WGS sequence"/>
</dbReference>
<dbReference type="AlphaFoldDB" id="A0A3E0JV17"/>
<gene>
    <name evidence="1" type="ORF">C6P37_16690</name>
</gene>
<comment type="caution">
    <text evidence="1">The sequence shown here is derived from an EMBL/GenBank/DDBJ whole genome shotgun (WGS) entry which is preliminary data.</text>
</comment>
<keyword evidence="1" id="KW-0167">Capsid protein</keyword>
<dbReference type="EMBL" id="QEWE01000045">
    <property type="protein sequence ID" value="REJ23799.1"/>
    <property type="molecule type" value="Genomic_DNA"/>
</dbReference>
<protein>
    <submittedName>
        <fullName evidence="1">Spore coat protein D</fullName>
    </submittedName>
</protein>
<keyword evidence="1" id="KW-0946">Virion</keyword>